<keyword evidence="3" id="KW-1185">Reference proteome</keyword>
<proteinExistence type="predicted"/>
<protein>
    <submittedName>
        <fullName evidence="2">Uncharacterized protein</fullName>
    </submittedName>
</protein>
<evidence type="ECO:0000256" key="1">
    <source>
        <dbReference type="SAM" id="MobiDB-lite"/>
    </source>
</evidence>
<comment type="caution">
    <text evidence="2">The sequence shown here is derived from an EMBL/GenBank/DDBJ whole genome shotgun (WGS) entry which is preliminary data.</text>
</comment>
<dbReference type="EMBL" id="BSER01000002">
    <property type="protein sequence ID" value="GLJ94396.1"/>
    <property type="molecule type" value="Genomic_DNA"/>
</dbReference>
<reference evidence="2" key="2">
    <citation type="submission" date="2023-01" db="EMBL/GenBank/DDBJ databases">
        <authorList>
            <person name="Sun Q."/>
            <person name="Evtushenko L."/>
        </authorList>
    </citation>
    <scope>NUCLEOTIDE SEQUENCE</scope>
    <source>
        <strain evidence="2">VKM Ac-1940</strain>
    </source>
</reference>
<dbReference type="AlphaFoldDB" id="A0A9W6M524"/>
<evidence type="ECO:0000313" key="3">
    <source>
        <dbReference type="Proteomes" id="UP001142291"/>
    </source>
</evidence>
<feature type="region of interest" description="Disordered" evidence="1">
    <location>
        <begin position="1"/>
        <end position="26"/>
    </location>
</feature>
<organism evidence="2 3">
    <name type="scientific">Microbacterium dextranolyticum</name>
    <dbReference type="NCBI Taxonomy" id="36806"/>
    <lineage>
        <taxon>Bacteria</taxon>
        <taxon>Bacillati</taxon>
        <taxon>Actinomycetota</taxon>
        <taxon>Actinomycetes</taxon>
        <taxon>Micrococcales</taxon>
        <taxon>Microbacteriaceae</taxon>
        <taxon>Microbacterium</taxon>
    </lineage>
</organism>
<feature type="compositionally biased region" description="Basic and acidic residues" evidence="1">
    <location>
        <begin position="1"/>
        <end position="21"/>
    </location>
</feature>
<sequence length="134" mass="14958">MSARPGDRFVRSPGDDRKVVSDRTPTVKQVHRWEDDGGATVPDRLGRTPTLSSVWTPPAMSARLCAHEALDSLPFRTVGIYADARSLLARIVRDVEQRRVSPEVATEQLRHVTARLIMHREALRMIREAAAHAG</sequence>
<accession>A0A9W6M524</accession>
<name>A0A9W6M524_9MICO</name>
<dbReference type="Proteomes" id="UP001142291">
    <property type="component" value="Unassembled WGS sequence"/>
</dbReference>
<evidence type="ECO:0000313" key="2">
    <source>
        <dbReference type="EMBL" id="GLJ94396.1"/>
    </source>
</evidence>
<gene>
    <name evidence="2" type="ORF">GCM10017591_04570</name>
</gene>
<reference evidence="2" key="1">
    <citation type="journal article" date="2014" name="Int. J. Syst. Evol. Microbiol.">
        <title>Complete genome sequence of Corynebacterium casei LMG S-19264T (=DSM 44701T), isolated from a smear-ripened cheese.</title>
        <authorList>
            <consortium name="US DOE Joint Genome Institute (JGI-PGF)"/>
            <person name="Walter F."/>
            <person name="Albersmeier A."/>
            <person name="Kalinowski J."/>
            <person name="Ruckert C."/>
        </authorList>
    </citation>
    <scope>NUCLEOTIDE SEQUENCE</scope>
    <source>
        <strain evidence="2">VKM Ac-1940</strain>
    </source>
</reference>